<proteinExistence type="predicted"/>
<dbReference type="InterPro" id="IPR036774">
    <property type="entry name" value="ERV/ALR_sulphydryl_oxid_sf"/>
</dbReference>
<evidence type="ECO:0000256" key="5">
    <source>
        <dbReference type="ARBA" id="ARBA00023002"/>
    </source>
</evidence>
<dbReference type="InterPro" id="IPR017905">
    <property type="entry name" value="ERV/ALR_sulphydryl_oxidase"/>
</dbReference>
<comment type="catalytic activity">
    <reaction evidence="8">
        <text>2 R'C(R)SH + O2 = R'C(R)S-S(R)CR' + H2O2</text>
        <dbReference type="Rhea" id="RHEA:17357"/>
        <dbReference type="ChEBI" id="CHEBI:15379"/>
        <dbReference type="ChEBI" id="CHEBI:16240"/>
        <dbReference type="ChEBI" id="CHEBI:16520"/>
        <dbReference type="ChEBI" id="CHEBI:17412"/>
        <dbReference type="EC" id="1.8.3.2"/>
    </reaction>
</comment>
<dbReference type="InterPro" id="IPR001345">
    <property type="entry name" value="PG/BPGM_mutase_AS"/>
</dbReference>
<dbReference type="PROSITE" id="PS51352">
    <property type="entry name" value="THIOREDOXIN_2"/>
    <property type="match status" value="1"/>
</dbReference>
<keyword evidence="8" id="KW-0812">Transmembrane</keyword>
<dbReference type="InterPro" id="IPR013078">
    <property type="entry name" value="His_Pase_superF_clade-1"/>
</dbReference>
<keyword evidence="8" id="KW-1133">Transmembrane helix</keyword>
<feature type="transmembrane region" description="Helical" evidence="8">
    <location>
        <begin position="374"/>
        <end position="393"/>
    </location>
</feature>
<dbReference type="EMBL" id="JATAAI010000006">
    <property type="protein sequence ID" value="KAK1744719.1"/>
    <property type="molecule type" value="Genomic_DNA"/>
</dbReference>
<keyword evidence="4 8" id="KW-0274">FAD</keyword>
<keyword evidence="6" id="KW-1015">Disulfide bond</keyword>
<protein>
    <recommendedName>
        <fullName evidence="8">Sulfhydryl oxidase</fullName>
        <ecNumber evidence="8">1.8.3.2</ecNumber>
    </recommendedName>
</protein>
<dbReference type="SMART" id="SM00855">
    <property type="entry name" value="PGAM"/>
    <property type="match status" value="1"/>
</dbReference>
<feature type="chain" id="PRO_5042058376" description="Sulfhydryl oxidase" evidence="9">
    <location>
        <begin position="25"/>
        <end position="873"/>
    </location>
</feature>
<reference evidence="12" key="1">
    <citation type="submission" date="2023-06" db="EMBL/GenBank/DDBJ databases">
        <title>Survivors Of The Sea: Transcriptome response of Skeletonema marinoi to long-term dormancy.</title>
        <authorList>
            <person name="Pinder M.I.M."/>
            <person name="Kourtchenko O."/>
            <person name="Robertson E.K."/>
            <person name="Larsson T."/>
            <person name="Maumus F."/>
            <person name="Osuna-Cruz C.M."/>
            <person name="Vancaester E."/>
            <person name="Stenow R."/>
            <person name="Vandepoele K."/>
            <person name="Ploug H."/>
            <person name="Bruchert V."/>
            <person name="Godhe A."/>
            <person name="Topel M."/>
        </authorList>
    </citation>
    <scope>NUCLEOTIDE SEQUENCE</scope>
    <source>
        <strain evidence="12">R05AC</strain>
    </source>
</reference>
<dbReference type="InterPro" id="IPR029033">
    <property type="entry name" value="His_PPase_superfam"/>
</dbReference>
<dbReference type="GO" id="GO:0016971">
    <property type="term" value="F:flavin-dependent sulfhydryl oxidase activity"/>
    <property type="evidence" value="ECO:0007669"/>
    <property type="project" value="InterPro"/>
</dbReference>
<dbReference type="EC" id="1.8.3.2" evidence="8"/>
<dbReference type="Pfam" id="PF00085">
    <property type="entry name" value="Thioredoxin"/>
    <property type="match status" value="1"/>
</dbReference>
<dbReference type="GO" id="GO:0005615">
    <property type="term" value="C:extracellular space"/>
    <property type="evidence" value="ECO:0007669"/>
    <property type="project" value="TreeGrafter"/>
</dbReference>
<dbReference type="SUPFAM" id="SSF69000">
    <property type="entry name" value="FAD-dependent thiol oxidase"/>
    <property type="match status" value="1"/>
</dbReference>
<feature type="domain" description="ERV/ALR sulfhydryl oxidase" evidence="10">
    <location>
        <begin position="659"/>
        <end position="778"/>
    </location>
</feature>
<dbReference type="CDD" id="cd07067">
    <property type="entry name" value="HP_PGM_like"/>
    <property type="match status" value="1"/>
</dbReference>
<comment type="cofactor">
    <cofactor evidence="1 8">
        <name>FAD</name>
        <dbReference type="ChEBI" id="CHEBI:57692"/>
    </cofactor>
</comment>
<evidence type="ECO:0000259" key="10">
    <source>
        <dbReference type="PROSITE" id="PS51324"/>
    </source>
</evidence>
<dbReference type="SUPFAM" id="SSF53254">
    <property type="entry name" value="Phosphoglycerate mutase-like"/>
    <property type="match status" value="1"/>
</dbReference>
<dbReference type="GO" id="GO:0000139">
    <property type="term" value="C:Golgi membrane"/>
    <property type="evidence" value="ECO:0007669"/>
    <property type="project" value="TreeGrafter"/>
</dbReference>
<keyword evidence="2 8" id="KW-0285">Flavoprotein</keyword>
<sequence>MAAVTTTWCLLLYCLTSSVFTAEAFGVRSTVIASERSCTRVHLNSYEEQDIDQYEVDCNLKKHGVQRRSFLEAVSLTGLTALTAQSAQAFEVDPNRDISTGNFDCLIDLPPITPGCVRLYLCRHGQTENNRLRKMQGARVDPEINKNGYEQAERLGMAVGKLIESDTIHAPTLVAHSKLLRAKETSAILADAANSVLKGKQEPVHLYGEVSSLGEVDFGDLDGKDVNSAKSVMMSTFASWATGDIDRRAGGEGDSGREVLERGVKALETLSQVAAASSTPQGSMLAVSHSTYLRILLSLVADAPLAESVLWKINNGSVNVVDVNVEGKQRLVSTKSGIFGGLKRSNDLQLTMPECHLIRRNEAALKRFPLECLVMGWVVFVVSLIIFLVHIASADGAKYLYHKEGNESSSSGPVIELLAPSSKQDGPIKPNFLFEPSSDHSPPPARVVEFYAPWCPHCQHYAPKYIKLAKAVTAKHPEIEFHAVSCTAHNKLCNDQNVNGYPTLKLYREGSYEALEFKVKDAKVKNVLLRLGFDVSEKSESHNNHEDQSDKKQIARVVPFRMHDVHDAWNDAALSFEFALKTGIFMTNGPLSKEESSTFRSWLELLTKSLPIQMSKTHDIITMLLENFEEASQSQSNLSKLIRPFASPDNSQTWRTCTNGDNKMGYTCGLWQLFHIMTIGVVEYNRHNTPIIPTRQVSEILRNYVEHFFQCEVCRLNFLDMYDNCAFDGCHRLSDKPSSNEHDWRELPIWLWMTHNDVNTRLLGERMAQNNQPKPNQWESQQARWPSLYTCPNCWREDKSWEEDEIFDHLHSMYWSGNPSYIKIPSEDNEPRKPVRSIWKVGGFLVCIISLAAWFARLSKAHHHSGRHKKVDH</sequence>
<keyword evidence="12" id="KW-0378">Hydrolase</keyword>
<dbReference type="PROSITE" id="PS51324">
    <property type="entry name" value="ERV_ALR"/>
    <property type="match status" value="1"/>
</dbReference>
<gene>
    <name evidence="12" type="ORF">QTG54_004010</name>
</gene>
<dbReference type="InterPro" id="IPR039798">
    <property type="entry name" value="Sulfhydryl_oxidase"/>
</dbReference>
<dbReference type="Pfam" id="PF00300">
    <property type="entry name" value="His_Phos_1"/>
    <property type="match status" value="1"/>
</dbReference>
<keyword evidence="5 8" id="KW-0560">Oxidoreductase</keyword>
<feature type="signal peptide" evidence="9">
    <location>
        <begin position="1"/>
        <end position="24"/>
    </location>
</feature>
<evidence type="ECO:0000256" key="3">
    <source>
        <dbReference type="ARBA" id="ARBA00022729"/>
    </source>
</evidence>
<dbReference type="Pfam" id="PF04777">
    <property type="entry name" value="Evr1_Alr"/>
    <property type="match status" value="1"/>
</dbReference>
<dbReference type="CDD" id="cd02961">
    <property type="entry name" value="PDI_a_family"/>
    <property type="match status" value="1"/>
</dbReference>
<dbReference type="PANTHER" id="PTHR22897:SF8">
    <property type="entry name" value="SULFHYDRYL OXIDASE"/>
    <property type="match status" value="1"/>
</dbReference>
<evidence type="ECO:0000256" key="8">
    <source>
        <dbReference type="RuleBase" id="RU371123"/>
    </source>
</evidence>
<evidence type="ECO:0000256" key="4">
    <source>
        <dbReference type="ARBA" id="ARBA00022827"/>
    </source>
</evidence>
<organism evidence="12 13">
    <name type="scientific">Skeletonema marinoi</name>
    <dbReference type="NCBI Taxonomy" id="267567"/>
    <lineage>
        <taxon>Eukaryota</taxon>
        <taxon>Sar</taxon>
        <taxon>Stramenopiles</taxon>
        <taxon>Ochrophyta</taxon>
        <taxon>Bacillariophyta</taxon>
        <taxon>Coscinodiscophyceae</taxon>
        <taxon>Thalassiosirophycidae</taxon>
        <taxon>Thalassiosirales</taxon>
        <taxon>Skeletonemataceae</taxon>
        <taxon>Skeletonema</taxon>
        <taxon>Skeletonema marinoi-dohrnii complex</taxon>
    </lineage>
</organism>
<evidence type="ECO:0000313" key="12">
    <source>
        <dbReference type="EMBL" id="KAK1744719.1"/>
    </source>
</evidence>
<accession>A0AAD9DFX3</accession>
<dbReference type="SUPFAM" id="SSF52833">
    <property type="entry name" value="Thioredoxin-like"/>
    <property type="match status" value="1"/>
</dbReference>
<evidence type="ECO:0000256" key="2">
    <source>
        <dbReference type="ARBA" id="ARBA00022630"/>
    </source>
</evidence>
<dbReference type="PROSITE" id="PS00194">
    <property type="entry name" value="THIOREDOXIN_1"/>
    <property type="match status" value="1"/>
</dbReference>
<comment type="caution">
    <text evidence="12">The sequence shown here is derived from an EMBL/GenBank/DDBJ whole genome shotgun (WGS) entry which is preliminary data.</text>
</comment>
<dbReference type="Proteomes" id="UP001224775">
    <property type="component" value="Unassembled WGS sequence"/>
</dbReference>
<name>A0AAD9DFX3_9STRA</name>
<dbReference type="GO" id="GO:0003756">
    <property type="term" value="F:protein disulfide isomerase activity"/>
    <property type="evidence" value="ECO:0007669"/>
    <property type="project" value="TreeGrafter"/>
</dbReference>
<evidence type="ECO:0000256" key="6">
    <source>
        <dbReference type="ARBA" id="ARBA00023157"/>
    </source>
</evidence>
<dbReference type="AlphaFoldDB" id="A0AAD9DFX3"/>
<dbReference type="Gene3D" id="1.20.120.310">
    <property type="entry name" value="ERV/ALR sulfhydryl oxidase domain"/>
    <property type="match status" value="1"/>
</dbReference>
<keyword evidence="7" id="KW-0325">Glycoprotein</keyword>
<dbReference type="InterPro" id="IPR036249">
    <property type="entry name" value="Thioredoxin-like_sf"/>
</dbReference>
<dbReference type="PANTHER" id="PTHR22897">
    <property type="entry name" value="QUIESCIN Q6-RELATED SULFHYDRYL OXIDASE"/>
    <property type="match status" value="1"/>
</dbReference>
<dbReference type="Gene3D" id="3.40.30.10">
    <property type="entry name" value="Glutaredoxin"/>
    <property type="match status" value="1"/>
</dbReference>
<feature type="domain" description="Thioredoxin" evidence="11">
    <location>
        <begin position="406"/>
        <end position="563"/>
    </location>
</feature>
<keyword evidence="8" id="KW-0472">Membrane</keyword>
<dbReference type="GO" id="GO:0016787">
    <property type="term" value="F:hydrolase activity"/>
    <property type="evidence" value="ECO:0007669"/>
    <property type="project" value="UniProtKB-KW"/>
</dbReference>
<evidence type="ECO:0000256" key="9">
    <source>
        <dbReference type="SAM" id="SignalP"/>
    </source>
</evidence>
<evidence type="ECO:0000256" key="1">
    <source>
        <dbReference type="ARBA" id="ARBA00001974"/>
    </source>
</evidence>
<evidence type="ECO:0000256" key="7">
    <source>
        <dbReference type="ARBA" id="ARBA00023180"/>
    </source>
</evidence>
<evidence type="ECO:0000313" key="13">
    <source>
        <dbReference type="Proteomes" id="UP001224775"/>
    </source>
</evidence>
<dbReference type="GO" id="GO:0006457">
    <property type="term" value="P:protein folding"/>
    <property type="evidence" value="ECO:0007669"/>
    <property type="project" value="TreeGrafter"/>
</dbReference>
<dbReference type="InterPro" id="IPR013766">
    <property type="entry name" value="Thioredoxin_domain"/>
</dbReference>
<keyword evidence="13" id="KW-1185">Reference proteome</keyword>
<evidence type="ECO:0000259" key="11">
    <source>
        <dbReference type="PROSITE" id="PS51352"/>
    </source>
</evidence>
<dbReference type="PROSITE" id="PS00175">
    <property type="entry name" value="PG_MUTASE"/>
    <property type="match status" value="1"/>
</dbReference>
<keyword evidence="3 9" id="KW-0732">Signal</keyword>
<dbReference type="InterPro" id="IPR017937">
    <property type="entry name" value="Thioredoxin_CS"/>
</dbReference>
<dbReference type="Gene3D" id="3.40.50.1240">
    <property type="entry name" value="Phosphoglycerate mutase-like"/>
    <property type="match status" value="1"/>
</dbReference>